<dbReference type="Gene3D" id="3.40.50.10140">
    <property type="entry name" value="Toll/interleukin-1 receptor homology (TIR) domain"/>
    <property type="match status" value="1"/>
</dbReference>
<dbReference type="SUPFAM" id="SSF52200">
    <property type="entry name" value="Toll/Interleukin receptor TIR domain"/>
    <property type="match status" value="1"/>
</dbReference>
<dbReference type="Pfam" id="PF25013">
    <property type="entry name" value="LRR_Zer-1"/>
    <property type="match status" value="1"/>
</dbReference>
<dbReference type="InterPro" id="IPR044974">
    <property type="entry name" value="Disease_R_plants"/>
</dbReference>
<keyword evidence="2" id="KW-0677">Repeat</keyword>
<evidence type="ECO:0000256" key="1">
    <source>
        <dbReference type="ARBA" id="ARBA00022614"/>
    </source>
</evidence>
<dbReference type="FunFam" id="3.40.50.10140:FF:000007">
    <property type="entry name" value="Disease resistance protein (TIR-NBS-LRR class)"/>
    <property type="match status" value="1"/>
</dbReference>
<dbReference type="InterPro" id="IPR035897">
    <property type="entry name" value="Toll_tir_struct_dom_sf"/>
</dbReference>
<dbReference type="Gene3D" id="3.40.50.300">
    <property type="entry name" value="P-loop containing nucleotide triphosphate hydrolases"/>
    <property type="match status" value="1"/>
</dbReference>
<evidence type="ECO:0000259" key="4">
    <source>
        <dbReference type="PROSITE" id="PS50104"/>
    </source>
</evidence>
<dbReference type="Gene3D" id="3.80.10.10">
    <property type="entry name" value="Ribonuclease Inhibitor"/>
    <property type="match status" value="5"/>
</dbReference>
<dbReference type="InterPro" id="IPR027417">
    <property type="entry name" value="P-loop_NTPase"/>
</dbReference>
<evidence type="ECO:0000256" key="3">
    <source>
        <dbReference type="ARBA" id="ARBA00023027"/>
    </source>
</evidence>
<reference evidence="5" key="1">
    <citation type="submission" date="2013-07" db="EMBL/GenBank/DDBJ databases">
        <title>The genome of Eucalyptus grandis.</title>
        <authorList>
            <person name="Schmutz J."/>
            <person name="Hayes R."/>
            <person name="Myburg A."/>
            <person name="Tuskan G."/>
            <person name="Grattapaglia D."/>
            <person name="Rokhsar D.S."/>
        </authorList>
    </citation>
    <scope>NUCLEOTIDE SEQUENCE</scope>
    <source>
        <tissue evidence="5">Leaf extractions</tissue>
    </source>
</reference>
<dbReference type="PRINTS" id="PR00364">
    <property type="entry name" value="DISEASERSIST"/>
</dbReference>
<dbReference type="InParanoid" id="A0A059B529"/>
<proteinExistence type="predicted"/>
<dbReference type="SUPFAM" id="SSF52058">
    <property type="entry name" value="L domain-like"/>
    <property type="match status" value="2"/>
</dbReference>
<name>A0A059B529_EUCGR</name>
<dbReference type="InterPro" id="IPR032675">
    <property type="entry name" value="LRR_dom_sf"/>
</dbReference>
<gene>
    <name evidence="5" type="ORF">EUGRSUZ_H03723</name>
</gene>
<keyword evidence="1" id="KW-0433">Leucine-rich repeat</keyword>
<dbReference type="InterPro" id="IPR056845">
    <property type="entry name" value="LRR_Zer-1"/>
</dbReference>
<protein>
    <recommendedName>
        <fullName evidence="4">TIR domain-containing protein</fullName>
    </recommendedName>
</protein>
<evidence type="ECO:0000313" key="5">
    <source>
        <dbReference type="EMBL" id="KCW60981.1"/>
    </source>
</evidence>
<dbReference type="InterPro" id="IPR002182">
    <property type="entry name" value="NB-ARC"/>
</dbReference>
<dbReference type="Pfam" id="PF23282">
    <property type="entry name" value="WHD_ROQ1"/>
    <property type="match status" value="1"/>
</dbReference>
<sequence>MVNSSRYEYEVFLSFRGKDTRIGFTSFLHTRMMDAGIRVYKDDKEIPKGKKFGPELLQAINQSKISIPIFSKGYAFSVWCLNELVQMVECQKTRGQMIMPIFYDVAPSEVRHQTGGYGKAFLSHERKKRYDEETMRQWKAALNAVGAIHGWDLHNMPNRGEGEITNTVTQKVFNELKKAYLVVSDYLVNVDNHVDAIMEMIGAQTSETRIIGIYGMGGIGKTTIAKIIYNQLSHGFENCCFLPNIREMSKGNCIPSLQNQLISDILKKKWTDIKNIDDGIQTIKDRLSNKRVLLLLDDVEKSDHMRVLVGKRDWFGKGSKLIITTRNKDVLIVPEVDSTYEVNGMDDDQSLQLFSKHAFRSDSPLVKCIGKSHRAIGIAKGLPLALEIIGSLLSRTKRKKWGDILKKLENVPHAEIQSKLKISLEALEVRQRHIFLDIACLFIGYDKDIMVHFWKSEFFPEEAMEVLQNMSLIKIEKNNKVWMHDQLRDLGRDIIRQESEMNIKKQSRVWNTEEALDLLKRHEEKKEVVALHLEFEHQHHFTHEDFKGIPNLTFLEVYDLKENCCAKKELFCLEWLSNCLQINVFQKNSNLLPQLRWLSWHNICPTFEITNFSMENVIVLDLSQSEITHDWKGWSHMKVIKNLKVLILAHCQRLKRTPNFSAHSNLEHLILSGCESLIEIDGSICQLKRLIFLDVSNCWNLQRLPETVGNWDSLTKLDISHTSIEEVPDSIGMLKNLKVMKMQNDVRNRMRKDAYWKLGKVKRMEIADRYNHVTHVHTRGLRIYGPLRMDISGWPGVHAPPRFPESLIELELEELREDTFPDLSNLANLKVLYLGFGPPNCDGKSDGLLEKQIPRWIGNLSKLKSLVLCFFGGTASSTDLSLPPHPPLLPRLPSSLSVLRLSGCDSLGSMDLSNLRKLSSLDICCSAVAKIEGLGCLENLRELRLEYLGQLAMLPDLSKLNKLRCMQVSHCGNLVEIQGELPRFLDDLTICDCDLLWEFPDLFSLMGKTNVYMRIRNQAFEYIGGHALLLRGFGQMQILPGLTNFDGIKYLSVIKCHNLIEIQGELPQSLEELAIDSCESLQKLPELSNLKRLRRVTISGFGKLDSLQEFPVLFSLMGKTDVSVDIHNQTFKYTGGHELLLRGFKQMQIPDLTNLDGITDLLAIDCHSLVEIQGKLPQSLKKLHIADCESLVEIQGELPQSLERLYIDSCESLVEIQGELPQSLETLHIDDCESLQKLPELSSLKRLRKVTIKGLNILMQIPDLSNLDGITGLSVRDCHNLVEIQGELPQSLETLYIDCCESLQKLPELSNLKRLRKVTIKRLNIQMQIPDLSNLDGITDLSVRDCHNLVEIQGELPQSLETLYIDCCESLQKLPELSSLKRLRKVTIKGLNILMQIPDLSNLDGITGLSVRDCHNLIEIQGKLPQSLKTLYIASCESLQKLPKLSSLKRLRKVTIRGCRKLDVEEISRLCLEKSIEFER</sequence>
<dbReference type="InterPro" id="IPR058192">
    <property type="entry name" value="WHD_ROQ1-like"/>
</dbReference>
<keyword evidence="3" id="KW-0520">NAD</keyword>
<dbReference type="InterPro" id="IPR000157">
    <property type="entry name" value="TIR_dom"/>
</dbReference>
<dbReference type="InterPro" id="IPR042197">
    <property type="entry name" value="Apaf_helical"/>
</dbReference>
<dbReference type="SMART" id="SM00255">
    <property type="entry name" value="TIR"/>
    <property type="match status" value="1"/>
</dbReference>
<evidence type="ECO:0000256" key="2">
    <source>
        <dbReference type="ARBA" id="ARBA00022737"/>
    </source>
</evidence>
<dbReference type="GO" id="GO:0006952">
    <property type="term" value="P:defense response"/>
    <property type="evidence" value="ECO:0007669"/>
    <property type="project" value="InterPro"/>
</dbReference>
<dbReference type="OMA" id="YIDCCES"/>
<dbReference type="PROSITE" id="PS50104">
    <property type="entry name" value="TIR"/>
    <property type="match status" value="1"/>
</dbReference>
<dbReference type="PANTHER" id="PTHR11017:SF570">
    <property type="entry name" value="DISEASE RESISTANCE PROTEIN (TIR-NBS CLASS)-RELATED"/>
    <property type="match status" value="1"/>
</dbReference>
<dbReference type="Gramene" id="KCW60981">
    <property type="protein sequence ID" value="KCW60981"/>
    <property type="gene ID" value="EUGRSUZ_H03723"/>
</dbReference>
<dbReference type="GO" id="GO:0007165">
    <property type="term" value="P:signal transduction"/>
    <property type="evidence" value="ECO:0007669"/>
    <property type="project" value="InterPro"/>
</dbReference>
<dbReference type="PANTHER" id="PTHR11017">
    <property type="entry name" value="LEUCINE-RICH REPEAT-CONTAINING PROTEIN"/>
    <property type="match status" value="1"/>
</dbReference>
<organism evidence="5">
    <name type="scientific">Eucalyptus grandis</name>
    <name type="common">Flooded gum</name>
    <dbReference type="NCBI Taxonomy" id="71139"/>
    <lineage>
        <taxon>Eukaryota</taxon>
        <taxon>Viridiplantae</taxon>
        <taxon>Streptophyta</taxon>
        <taxon>Embryophyta</taxon>
        <taxon>Tracheophyta</taxon>
        <taxon>Spermatophyta</taxon>
        <taxon>Magnoliopsida</taxon>
        <taxon>eudicotyledons</taxon>
        <taxon>Gunneridae</taxon>
        <taxon>Pentapetalae</taxon>
        <taxon>rosids</taxon>
        <taxon>malvids</taxon>
        <taxon>Myrtales</taxon>
        <taxon>Myrtaceae</taxon>
        <taxon>Myrtoideae</taxon>
        <taxon>Eucalypteae</taxon>
        <taxon>Eucalyptus</taxon>
    </lineage>
</organism>
<dbReference type="EMBL" id="KK198760">
    <property type="protein sequence ID" value="KCW60981.1"/>
    <property type="molecule type" value="Genomic_DNA"/>
</dbReference>
<dbReference type="Gene3D" id="1.10.8.430">
    <property type="entry name" value="Helical domain of apoptotic protease-activating factors"/>
    <property type="match status" value="1"/>
</dbReference>
<dbReference type="GO" id="GO:0043531">
    <property type="term" value="F:ADP binding"/>
    <property type="evidence" value="ECO:0007669"/>
    <property type="project" value="InterPro"/>
</dbReference>
<feature type="domain" description="TIR" evidence="4">
    <location>
        <begin position="7"/>
        <end position="180"/>
    </location>
</feature>
<dbReference type="Pfam" id="PF01582">
    <property type="entry name" value="TIR"/>
    <property type="match status" value="1"/>
</dbReference>
<dbReference type="Pfam" id="PF00931">
    <property type="entry name" value="NB-ARC"/>
    <property type="match status" value="1"/>
</dbReference>
<accession>A0A059B529</accession>
<dbReference type="SUPFAM" id="SSF52540">
    <property type="entry name" value="P-loop containing nucleoside triphosphate hydrolases"/>
    <property type="match status" value="1"/>
</dbReference>
<dbReference type="SMART" id="SM00364">
    <property type="entry name" value="LRR_BAC"/>
    <property type="match status" value="7"/>
</dbReference>